<dbReference type="SUPFAM" id="SSF50978">
    <property type="entry name" value="WD40 repeat-like"/>
    <property type="match status" value="1"/>
</dbReference>
<dbReference type="Pfam" id="PF00400">
    <property type="entry name" value="WD40"/>
    <property type="match status" value="4"/>
</dbReference>
<comment type="similarity">
    <text evidence="3">Belongs to the WD repeat AIP1 family.</text>
</comment>
<protein>
    <submittedName>
        <fullName evidence="5">WD repeat-containing protein 1</fullName>
    </submittedName>
</protein>
<name>A0ABQ9VFQ8_SAGOE</name>
<evidence type="ECO:0000256" key="4">
    <source>
        <dbReference type="PROSITE-ProRule" id="PRU00221"/>
    </source>
</evidence>
<proteinExistence type="inferred from homology"/>
<evidence type="ECO:0000256" key="1">
    <source>
        <dbReference type="ARBA" id="ARBA00022574"/>
    </source>
</evidence>
<keyword evidence="1 4" id="KW-0853">WD repeat</keyword>
<dbReference type="PROSITE" id="PS50294">
    <property type="entry name" value="WD_REPEATS_REGION"/>
    <property type="match status" value="1"/>
</dbReference>
<dbReference type="PROSITE" id="PS50082">
    <property type="entry name" value="WD_REPEATS_2"/>
    <property type="match status" value="3"/>
</dbReference>
<comment type="caution">
    <text evidence="5">The sequence shown here is derived from an EMBL/GenBank/DDBJ whole genome shotgun (WGS) entry which is preliminary data.</text>
</comment>
<accession>A0ABQ9VFQ8</accession>
<keyword evidence="2" id="KW-0677">Repeat</keyword>
<feature type="repeat" description="WD" evidence="4">
    <location>
        <begin position="154"/>
        <end position="195"/>
    </location>
</feature>
<dbReference type="InterPro" id="IPR001680">
    <property type="entry name" value="WD40_rpt"/>
</dbReference>
<evidence type="ECO:0000313" key="5">
    <source>
        <dbReference type="EMBL" id="KAK2108006.1"/>
    </source>
</evidence>
<dbReference type="PANTHER" id="PTHR19856">
    <property type="entry name" value="WD-REPEATCONTAINING PROTEIN WDR1"/>
    <property type="match status" value="1"/>
</dbReference>
<gene>
    <name evidence="5" type="primary">WDR1_2</name>
    <name evidence="5" type="ORF">P7K49_013171</name>
</gene>
<dbReference type="Gene3D" id="2.130.10.10">
    <property type="entry name" value="YVTN repeat-like/Quinoprotein amine dehydrogenase"/>
    <property type="match status" value="1"/>
</dbReference>
<evidence type="ECO:0000313" key="6">
    <source>
        <dbReference type="Proteomes" id="UP001266305"/>
    </source>
</evidence>
<keyword evidence="6" id="KW-1185">Reference proteome</keyword>
<feature type="repeat" description="WD" evidence="4">
    <location>
        <begin position="199"/>
        <end position="240"/>
    </location>
</feature>
<dbReference type="PANTHER" id="PTHR19856:SF0">
    <property type="entry name" value="WD REPEAT-CONTAINING PROTEIN 1"/>
    <property type="match status" value="1"/>
</dbReference>
<dbReference type="InterPro" id="IPR019775">
    <property type="entry name" value="WD40_repeat_CS"/>
</dbReference>
<dbReference type="Proteomes" id="UP001266305">
    <property type="component" value="Unassembled WGS sequence"/>
</dbReference>
<dbReference type="PROSITE" id="PS00678">
    <property type="entry name" value="WD_REPEATS_1"/>
    <property type="match status" value="1"/>
</dbReference>
<feature type="repeat" description="WD" evidence="4">
    <location>
        <begin position="54"/>
        <end position="95"/>
    </location>
</feature>
<organism evidence="5 6">
    <name type="scientific">Saguinus oedipus</name>
    <name type="common">Cotton-top tamarin</name>
    <name type="synonym">Oedipomidas oedipus</name>
    <dbReference type="NCBI Taxonomy" id="9490"/>
    <lineage>
        <taxon>Eukaryota</taxon>
        <taxon>Metazoa</taxon>
        <taxon>Chordata</taxon>
        <taxon>Craniata</taxon>
        <taxon>Vertebrata</taxon>
        <taxon>Euteleostomi</taxon>
        <taxon>Mammalia</taxon>
        <taxon>Eutheria</taxon>
        <taxon>Euarchontoglires</taxon>
        <taxon>Primates</taxon>
        <taxon>Haplorrhini</taxon>
        <taxon>Platyrrhini</taxon>
        <taxon>Cebidae</taxon>
        <taxon>Callitrichinae</taxon>
        <taxon>Saguinus</taxon>
    </lineage>
</organism>
<evidence type="ECO:0000256" key="3">
    <source>
        <dbReference type="ARBA" id="ARBA00038366"/>
    </source>
</evidence>
<dbReference type="InterPro" id="IPR015943">
    <property type="entry name" value="WD40/YVTN_repeat-like_dom_sf"/>
</dbReference>
<evidence type="ECO:0000256" key="2">
    <source>
        <dbReference type="ARBA" id="ARBA00022737"/>
    </source>
</evidence>
<dbReference type="EMBL" id="JASSZA010000006">
    <property type="protein sequence ID" value="KAK2108006.1"/>
    <property type="molecule type" value="Genomic_DNA"/>
</dbReference>
<sequence>MSYEIKMVFASLAQVGRSVSKIISGDPKGNNLLYTNGKCIILRNIDNPALANIYTEHAHQAVMAKYSPRGFYIASGDVSEKLRIWDTTQKEHLLKYKAVFLWDSGSSVGKITDHNKVINSVDIKQSRPYWLATGSDNNCAAFFEGPPFKFKFTIGDHSRFVNCVRFSPDGNRFATASADSQIYICDGKTGEKVCMLGRSKAHDGRIYAISWSPDSTHLLSASGDKTSKIWDVNVNSVVSMFPMGSTVLDQQLG</sequence>
<dbReference type="InterPro" id="IPR036322">
    <property type="entry name" value="WD40_repeat_dom_sf"/>
</dbReference>
<dbReference type="SMART" id="SM00320">
    <property type="entry name" value="WD40"/>
    <property type="match status" value="4"/>
</dbReference>
<reference evidence="5 6" key="1">
    <citation type="submission" date="2023-05" db="EMBL/GenBank/DDBJ databases">
        <title>B98-5 Cell Line De Novo Hybrid Assembly: An Optical Mapping Approach.</title>
        <authorList>
            <person name="Kananen K."/>
            <person name="Auerbach J.A."/>
            <person name="Kautto E."/>
            <person name="Blachly J.S."/>
        </authorList>
    </citation>
    <scope>NUCLEOTIDE SEQUENCE [LARGE SCALE GENOMIC DNA]</scope>
    <source>
        <strain evidence="5">B95-8</strain>
        <tissue evidence="5">Cell line</tissue>
    </source>
</reference>